<dbReference type="PANTHER" id="PTHR45749">
    <property type="match status" value="1"/>
</dbReference>
<protein>
    <submittedName>
        <fullName evidence="1">Uncharacterized protein</fullName>
    </submittedName>
</protein>
<gene>
    <name evidence="1" type="ORF">CINCED_3A014869</name>
</gene>
<name>A0A5E4MMB0_9HEMI</name>
<evidence type="ECO:0000313" key="1">
    <source>
        <dbReference type="EMBL" id="VVC31498.1"/>
    </source>
</evidence>
<dbReference type="EMBL" id="CABPRJ010000949">
    <property type="protein sequence ID" value="VVC31498.1"/>
    <property type="molecule type" value="Genomic_DNA"/>
</dbReference>
<evidence type="ECO:0000313" key="2">
    <source>
        <dbReference type="Proteomes" id="UP000325440"/>
    </source>
</evidence>
<proteinExistence type="predicted"/>
<organism evidence="1 2">
    <name type="scientific">Cinara cedri</name>
    <dbReference type="NCBI Taxonomy" id="506608"/>
    <lineage>
        <taxon>Eukaryota</taxon>
        <taxon>Metazoa</taxon>
        <taxon>Ecdysozoa</taxon>
        <taxon>Arthropoda</taxon>
        <taxon>Hexapoda</taxon>
        <taxon>Insecta</taxon>
        <taxon>Pterygota</taxon>
        <taxon>Neoptera</taxon>
        <taxon>Paraneoptera</taxon>
        <taxon>Hemiptera</taxon>
        <taxon>Sternorrhyncha</taxon>
        <taxon>Aphidomorpha</taxon>
        <taxon>Aphidoidea</taxon>
        <taxon>Aphididae</taxon>
        <taxon>Lachninae</taxon>
        <taxon>Cinara</taxon>
    </lineage>
</organism>
<dbReference type="AlphaFoldDB" id="A0A5E4MMB0"/>
<dbReference type="Proteomes" id="UP000325440">
    <property type="component" value="Unassembled WGS sequence"/>
</dbReference>
<reference evidence="1 2" key="1">
    <citation type="submission" date="2019-08" db="EMBL/GenBank/DDBJ databases">
        <authorList>
            <person name="Alioto T."/>
            <person name="Alioto T."/>
            <person name="Gomez Garrido J."/>
        </authorList>
    </citation>
    <scope>NUCLEOTIDE SEQUENCE [LARGE SCALE GENOMIC DNA]</scope>
</reference>
<dbReference type="PANTHER" id="PTHR45749:SF21">
    <property type="entry name" value="DUF4371 DOMAIN-CONTAINING PROTEIN"/>
    <property type="match status" value="1"/>
</dbReference>
<sequence>MERWLIYKSMHPYNVTSYLGSMSQNEFIELLVSENLKTVIQEIHKTELFAVMADTTPDILLKDQLAVCLRYIDQNGITNEHLLNVIESTDKTEYGTAKYSTKRSKDLTKHMKEIEGSLQLRNLSKTRWTRLEIIKSVRISLDIIIETLENIIASNNFDSLIKTKVGLKENCISIFEYH</sequence>
<keyword evidence="2" id="KW-1185">Reference proteome</keyword>
<dbReference type="OrthoDB" id="6620445at2759"/>
<accession>A0A5E4MMB0</accession>